<evidence type="ECO:0000313" key="2">
    <source>
        <dbReference type="Proteomes" id="UP001500394"/>
    </source>
</evidence>
<dbReference type="Proteomes" id="UP001500394">
    <property type="component" value="Unassembled WGS sequence"/>
</dbReference>
<gene>
    <name evidence="1" type="ORF">GCM10023173_07600</name>
</gene>
<proteinExistence type="predicted"/>
<sequence>MDLNAIKEKLKKDQLLDAEISKYTNLVDESMRQQGILFFVPLGTREIKVVLPAPHHENFLENHPRLTYSILLNNKHIIVLK</sequence>
<organism evidence="1 2">
    <name type="scientific">Sphingobacterium thermophilum</name>
    <dbReference type="NCBI Taxonomy" id="768534"/>
    <lineage>
        <taxon>Bacteria</taxon>
        <taxon>Pseudomonadati</taxon>
        <taxon>Bacteroidota</taxon>
        <taxon>Sphingobacteriia</taxon>
        <taxon>Sphingobacteriales</taxon>
        <taxon>Sphingobacteriaceae</taxon>
        <taxon>Sphingobacterium</taxon>
    </lineage>
</organism>
<accession>A0ABP8QY25</accession>
<name>A0ABP8QY25_9SPHI</name>
<protein>
    <submittedName>
        <fullName evidence="1">Uncharacterized protein</fullName>
    </submittedName>
</protein>
<evidence type="ECO:0000313" key="1">
    <source>
        <dbReference type="EMBL" id="GAA4512852.1"/>
    </source>
</evidence>
<reference evidence="2" key="1">
    <citation type="journal article" date="2019" name="Int. J. Syst. Evol. Microbiol.">
        <title>The Global Catalogue of Microorganisms (GCM) 10K type strain sequencing project: providing services to taxonomists for standard genome sequencing and annotation.</title>
        <authorList>
            <consortium name="The Broad Institute Genomics Platform"/>
            <consortium name="The Broad Institute Genome Sequencing Center for Infectious Disease"/>
            <person name="Wu L."/>
            <person name="Ma J."/>
        </authorList>
    </citation>
    <scope>NUCLEOTIDE SEQUENCE [LARGE SCALE GENOMIC DNA]</scope>
    <source>
        <strain evidence="2">JCM 17858</strain>
    </source>
</reference>
<dbReference type="RefSeq" id="WP_345064926.1">
    <property type="nucleotide sequence ID" value="NZ_BAABGR010000006.1"/>
</dbReference>
<dbReference type="EMBL" id="BAABGR010000006">
    <property type="protein sequence ID" value="GAA4512852.1"/>
    <property type="molecule type" value="Genomic_DNA"/>
</dbReference>
<keyword evidence="2" id="KW-1185">Reference proteome</keyword>
<comment type="caution">
    <text evidence="1">The sequence shown here is derived from an EMBL/GenBank/DDBJ whole genome shotgun (WGS) entry which is preliminary data.</text>
</comment>